<name>A0A8J2QKT7_9NEOP</name>
<protein>
    <submittedName>
        <fullName evidence="1">(African queen) hypothetical protein</fullName>
    </submittedName>
</protein>
<dbReference type="AlphaFoldDB" id="A0A8J2QKT7"/>
<organism evidence="1 2">
    <name type="scientific">Danaus chrysippus</name>
    <name type="common">African queen</name>
    <dbReference type="NCBI Taxonomy" id="151541"/>
    <lineage>
        <taxon>Eukaryota</taxon>
        <taxon>Metazoa</taxon>
        <taxon>Ecdysozoa</taxon>
        <taxon>Arthropoda</taxon>
        <taxon>Hexapoda</taxon>
        <taxon>Insecta</taxon>
        <taxon>Pterygota</taxon>
        <taxon>Neoptera</taxon>
        <taxon>Endopterygota</taxon>
        <taxon>Lepidoptera</taxon>
        <taxon>Glossata</taxon>
        <taxon>Ditrysia</taxon>
        <taxon>Papilionoidea</taxon>
        <taxon>Nymphalidae</taxon>
        <taxon>Danainae</taxon>
        <taxon>Danaini</taxon>
        <taxon>Danaina</taxon>
        <taxon>Danaus</taxon>
        <taxon>Anosia</taxon>
    </lineage>
</organism>
<reference evidence="1" key="1">
    <citation type="submission" date="2021-09" db="EMBL/GenBank/DDBJ databases">
        <authorList>
            <person name="Martin H S."/>
        </authorList>
    </citation>
    <scope>NUCLEOTIDE SEQUENCE</scope>
</reference>
<accession>A0A8J2QKT7</accession>
<keyword evidence="2" id="KW-1185">Reference proteome</keyword>
<dbReference type="Proteomes" id="UP000789524">
    <property type="component" value="Unassembled WGS sequence"/>
</dbReference>
<evidence type="ECO:0000313" key="1">
    <source>
        <dbReference type="EMBL" id="CAG9565047.1"/>
    </source>
</evidence>
<proteinExistence type="predicted"/>
<dbReference type="EMBL" id="CAKASE010000052">
    <property type="protein sequence ID" value="CAG9565047.1"/>
    <property type="molecule type" value="Genomic_DNA"/>
</dbReference>
<comment type="caution">
    <text evidence="1">The sequence shown here is derived from an EMBL/GenBank/DDBJ whole genome shotgun (WGS) entry which is preliminary data.</text>
</comment>
<sequence length="86" mass="9771">MEGSTCLDTGVRDYLTACKRGHVRTDASVLREDIKKYIPAIVTEKSAFKANNEGLTKGFGLGPESVNEHHCEKRWTLDYRVYQDLH</sequence>
<gene>
    <name evidence="1" type="ORF">DCHRY22_LOCUS5955</name>
</gene>
<evidence type="ECO:0000313" key="2">
    <source>
        <dbReference type="Proteomes" id="UP000789524"/>
    </source>
</evidence>